<feature type="compositionally biased region" description="Low complexity" evidence="1">
    <location>
        <begin position="112"/>
        <end position="128"/>
    </location>
</feature>
<protein>
    <submittedName>
        <fullName evidence="2">Uncharacterized protein</fullName>
    </submittedName>
</protein>
<feature type="region of interest" description="Disordered" evidence="1">
    <location>
        <begin position="108"/>
        <end position="141"/>
    </location>
</feature>
<reference evidence="2 3" key="1">
    <citation type="submission" date="2020-02" db="EMBL/GenBank/DDBJ databases">
        <title>Shewanella WXL01 sp. nov., a marine bacterium isolated from green algae in Luhuitou Fringing Reef (Northern South China Sea).</title>
        <authorList>
            <person name="Wang X."/>
        </authorList>
    </citation>
    <scope>NUCLEOTIDE SEQUENCE [LARGE SCALE GENOMIC DNA]</scope>
    <source>
        <strain evidence="2 3">MCCC 1A01895</strain>
    </source>
</reference>
<dbReference type="RefSeq" id="WP_153664462.1">
    <property type="nucleotide sequence ID" value="NZ_JAAIKR010000007.1"/>
</dbReference>
<feature type="compositionally biased region" description="Low complexity" evidence="1">
    <location>
        <begin position="64"/>
        <end position="92"/>
    </location>
</feature>
<organism evidence="2 3">
    <name type="scientific">Shewanella intestini</name>
    <dbReference type="NCBI Taxonomy" id="2017544"/>
    <lineage>
        <taxon>Bacteria</taxon>
        <taxon>Pseudomonadati</taxon>
        <taxon>Pseudomonadota</taxon>
        <taxon>Gammaproteobacteria</taxon>
        <taxon>Alteromonadales</taxon>
        <taxon>Shewanellaceae</taxon>
        <taxon>Shewanella</taxon>
    </lineage>
</organism>
<evidence type="ECO:0000313" key="2">
    <source>
        <dbReference type="EMBL" id="MBR9728059.1"/>
    </source>
</evidence>
<name>A0ABS5I208_9GAMM</name>
<feature type="compositionally biased region" description="Polar residues" evidence="1">
    <location>
        <begin position="130"/>
        <end position="141"/>
    </location>
</feature>
<feature type="region of interest" description="Disordered" evidence="1">
    <location>
        <begin position="25"/>
        <end position="92"/>
    </location>
</feature>
<gene>
    <name evidence="2" type="ORF">G3R48_08695</name>
</gene>
<evidence type="ECO:0000256" key="1">
    <source>
        <dbReference type="SAM" id="MobiDB-lite"/>
    </source>
</evidence>
<dbReference type="EMBL" id="JAAIKR010000007">
    <property type="protein sequence ID" value="MBR9728059.1"/>
    <property type="molecule type" value="Genomic_DNA"/>
</dbReference>
<proteinExistence type="predicted"/>
<sequence length="171" mass="19081">MLVNTNFPQVPIATSNVATDLARADNQQKPAIVAPQQPSKGHEERAFNSQNERAPTYSVVPKRQQQQQSTQQQSQQSAQQAPQQAAVASQVAQQRIIRTNITTVALQRRDIQNQTQPQTQAANTNPAPRQMSSQTLKQQTPETLKQFGKQIKSFYYQQVSPELAANFSARI</sequence>
<comment type="caution">
    <text evidence="2">The sequence shown here is derived from an EMBL/GenBank/DDBJ whole genome shotgun (WGS) entry which is preliminary data.</text>
</comment>
<dbReference type="Proteomes" id="UP000811844">
    <property type="component" value="Unassembled WGS sequence"/>
</dbReference>
<evidence type="ECO:0000313" key="3">
    <source>
        <dbReference type="Proteomes" id="UP000811844"/>
    </source>
</evidence>
<keyword evidence="3" id="KW-1185">Reference proteome</keyword>
<accession>A0ABS5I208</accession>